<dbReference type="SUPFAM" id="SSF49265">
    <property type="entry name" value="Fibronectin type III"/>
    <property type="match status" value="4"/>
</dbReference>
<feature type="domain" description="Fibronectin type-III" evidence="35">
    <location>
        <begin position="703"/>
        <end position="808"/>
    </location>
</feature>
<dbReference type="SMART" id="SM00194">
    <property type="entry name" value="PTPc"/>
    <property type="match status" value="2"/>
</dbReference>
<keyword evidence="12" id="KW-0732">Signal</keyword>
<dbReference type="FunFam" id="2.60.40.10:FF:000068">
    <property type="entry name" value="receptor-type tyrosine-protein phosphatase delta isoform X1"/>
    <property type="match status" value="1"/>
</dbReference>
<dbReference type="SMART" id="SM00409">
    <property type="entry name" value="IG"/>
    <property type="match status" value="3"/>
</dbReference>
<dbReference type="Gene3D" id="2.60.40.10">
    <property type="entry name" value="Immunoglobulins"/>
    <property type="match status" value="10"/>
</dbReference>
<evidence type="ECO:0000256" key="19">
    <source>
        <dbReference type="ARBA" id="ARBA00023136"/>
    </source>
</evidence>
<dbReference type="CDD" id="cd05738">
    <property type="entry name" value="IgI_2_RPTP_IIa_LAR_like"/>
    <property type="match status" value="1"/>
</dbReference>
<keyword evidence="9" id="KW-0771">Synaptosome</keyword>
<dbReference type="SMART" id="SM00404">
    <property type="entry name" value="PTPc_motif"/>
    <property type="match status" value="2"/>
</dbReference>
<dbReference type="FunFam" id="2.60.40.10:FF:000027">
    <property type="entry name" value="receptor-type tyrosine-protein phosphatase delta isoform X1"/>
    <property type="match status" value="1"/>
</dbReference>
<dbReference type="FunFam" id="2.60.40.10:FF:000023">
    <property type="entry name" value="receptor-type tyrosine-protein phosphatase delta isoform X2"/>
    <property type="match status" value="1"/>
</dbReference>
<dbReference type="PROSITE" id="PS50853">
    <property type="entry name" value="FN3"/>
    <property type="match status" value="7"/>
</dbReference>
<evidence type="ECO:0000256" key="13">
    <source>
        <dbReference type="ARBA" id="ARBA00022737"/>
    </source>
</evidence>
<dbReference type="FunFam" id="3.90.190.10:FF:000001">
    <property type="entry name" value="Receptor-type tyrosine-protein phosphatase F isoform A"/>
    <property type="match status" value="1"/>
</dbReference>
<feature type="domain" description="Fibronectin type-III" evidence="35">
    <location>
        <begin position="907"/>
        <end position="1003"/>
    </location>
</feature>
<feature type="domain" description="Fibronectin type-III" evidence="35">
    <location>
        <begin position="416"/>
        <end position="510"/>
    </location>
</feature>
<dbReference type="GO" id="GO:0050808">
    <property type="term" value="P:synapse organization"/>
    <property type="evidence" value="ECO:0007669"/>
    <property type="project" value="UniProtKB-ARBA"/>
</dbReference>
<keyword evidence="19 31" id="KW-0472">Membrane</keyword>
<dbReference type="GO" id="GO:0030672">
    <property type="term" value="C:synaptic vesicle membrane"/>
    <property type="evidence" value="ECO:0007669"/>
    <property type="project" value="UniProtKB-SubCell"/>
</dbReference>
<evidence type="ECO:0000259" key="34">
    <source>
        <dbReference type="PROSITE" id="PS50835"/>
    </source>
</evidence>
<dbReference type="SUPFAM" id="SSF52799">
    <property type="entry name" value="(Phosphotyrosine protein) phosphatases II"/>
    <property type="match status" value="2"/>
</dbReference>
<dbReference type="CDD" id="cd14627">
    <property type="entry name" value="R-PTP-S-2"/>
    <property type="match status" value="1"/>
</dbReference>
<dbReference type="FunFam" id="2.60.40.10:FF:000066">
    <property type="entry name" value="receptor-type tyrosine-protein phosphatase delta isoform X1"/>
    <property type="match status" value="1"/>
</dbReference>
<dbReference type="InterPro" id="IPR013783">
    <property type="entry name" value="Ig-like_fold"/>
</dbReference>
<dbReference type="FunFam" id="2.60.40.10:FF:000036">
    <property type="entry name" value="receptor-type tyrosine-protein phosphatase delta isoform X1"/>
    <property type="match status" value="1"/>
</dbReference>
<evidence type="ECO:0000256" key="2">
    <source>
        <dbReference type="ARBA" id="ARBA00004432"/>
    </source>
</evidence>
<dbReference type="FunFam" id="2.60.40.10:FF:000549">
    <property type="entry name" value="Protein tyrosine phosphatase, receptor type S"/>
    <property type="match status" value="1"/>
</dbReference>
<feature type="transmembrane region" description="Helical" evidence="31">
    <location>
        <begin position="12"/>
        <end position="29"/>
    </location>
</feature>
<dbReference type="GO" id="GO:0043204">
    <property type="term" value="C:perikaryon"/>
    <property type="evidence" value="ECO:0007669"/>
    <property type="project" value="UniProtKB-SubCell"/>
</dbReference>
<organism evidence="36 37">
    <name type="scientific">Chrysolophus pictus</name>
    <name type="common">Golden pheasant</name>
    <name type="synonym">Phasianus pictus</name>
    <dbReference type="NCBI Taxonomy" id="9089"/>
    <lineage>
        <taxon>Eukaryota</taxon>
        <taxon>Metazoa</taxon>
        <taxon>Chordata</taxon>
        <taxon>Craniata</taxon>
        <taxon>Vertebrata</taxon>
        <taxon>Euteleostomi</taxon>
        <taxon>Archelosauria</taxon>
        <taxon>Archosauria</taxon>
        <taxon>Dinosauria</taxon>
        <taxon>Saurischia</taxon>
        <taxon>Theropoda</taxon>
        <taxon>Coelurosauria</taxon>
        <taxon>Aves</taxon>
        <taxon>Neognathae</taxon>
        <taxon>Galloanserae</taxon>
        <taxon>Galliformes</taxon>
        <taxon>Phasianidae</taxon>
        <taxon>Phasianinae</taxon>
        <taxon>Chrysolophus</taxon>
    </lineage>
</organism>
<evidence type="ECO:0000256" key="23">
    <source>
        <dbReference type="ARBA" id="ARBA00023273"/>
    </source>
</evidence>
<dbReference type="InterPro" id="IPR003599">
    <property type="entry name" value="Ig_sub"/>
</dbReference>
<feature type="domain" description="Ig-like" evidence="34">
    <location>
        <begin position="232"/>
        <end position="314"/>
    </location>
</feature>
<evidence type="ECO:0000259" key="35">
    <source>
        <dbReference type="PROSITE" id="PS50853"/>
    </source>
</evidence>
<evidence type="ECO:0000256" key="5">
    <source>
        <dbReference type="ARBA" id="ARBA00004624"/>
    </source>
</evidence>
<dbReference type="PROSITE" id="PS50056">
    <property type="entry name" value="TYR_PHOSPHATASE_2"/>
    <property type="match status" value="2"/>
</dbReference>
<name>A0A8C3L956_CHRPC</name>
<dbReference type="PROSITE" id="PS50055">
    <property type="entry name" value="TYR_PHOSPHATASE_PTP"/>
    <property type="match status" value="2"/>
</dbReference>
<dbReference type="SUPFAM" id="SSF48726">
    <property type="entry name" value="Immunoglobulin"/>
    <property type="match status" value="3"/>
</dbReference>
<dbReference type="InterPro" id="IPR003595">
    <property type="entry name" value="Tyr_Pase_cat"/>
</dbReference>
<sequence>YILLATPGREGDLSVLVPIMIFFLFLFILKGPPVFIKKPVDQIGVSGGVASFVCQATGDPKPRVTWNKKGKKVNSQRFETIEFDESAGAVLRIQPLRTPRDENIYECVAQNPHGEVTVHAKLTVLREDQLPPGFPNIDMGPQLKVVERTRTATMLCAASGNPDPEITWFKDFLPVDPSTSNGRIKQLRSGGLQIESSEETDQGKYECVASNSAGVRYSSPANLYVRVRRVAPRFSILPVSHEIMPGGNVNITCVAVGSPMPYVKWMQGAEDLTPEDDMPVGRNVLELTDVKDSANYTCVAMSSLGVIEAVAQITVKSLPKAPGTPVVTETTATSITITWDSGNPDPVSYYVIEYKSKSQDGPYQIKEDITTTRYSIGGLSPNSEYEIWVSAVNSIGQGPPSESVVTRTGEQAPASAPRNVQGRMLSSTTMIIQWEEPVEPNGQIRGYRVYYTMEPDQPVSNWQKHNVDDSLLTTVGSLLEDETYTVRVLAFTSVGDGPLSDPIQVKTQQGVPGQPMNFRAEAKTETSIMLSWSPPRQEIIVKYELLFKEGDHGREHPGPPNFEPTTSFTVEGLKPNTEYVFRLAARSALGLGAFTPEVRERTLQSSRCLSFSHPSLRGRQSGSQRWWGMELWGGCSQCSGFPPTQGSLGGRWSEHGAGACSAWQAVWSELAASMRWVEGSYDLGGWAHDSCSFRPFLAVPSAPPRKVEVEVLNSTAIQVFWRSPVQNRQHGQIRGYQVHYVRMENGEARGLPQIKDIMLADAQWETDDTEMVIAGLQPETAYSITVAAYTMKGDGARSKPKVVTTKGAVPGKPILSVHQTEENTLLVKWEPPLDAEGQVMGYRLQFGRKDVDPLATLEFSALEDKYTAPSIHKGATYVFKLAVKSRAGFGEEAVQELTTPEDIPKGYPQILEASNITSMSVQFGWLPPVLAERNGAIVKYTVAYREAGSPGNPLEKDLPPSPENSYTLNGLKPNTAYDVKIRAHTSKGPGPYSPTVQYRTFQLDQVLPKNFKVKMVTKTSVLLSWEFPENYNSPTPYKIQYNGLNVDVDGRTTKKLITNLKPHTFYNFVLMNRGNSMGGLQQNVAAWTAANMLSRKPEVTHKPDADGNVVVILPDVKSSVAVQAFYIVVVPLRKSRGGQFLNPLGSPEEMDLEELVQDIARLRRRSLRHSRQLDFPKPYIAARFRSLPNHFVLGDMKHYDNFENRALEPGQRYVIFILAVLHEPEAVSTFAASPFSDPIQLDNPDPQPIIDGEEGLIWVIGPVLAVVFIICIVIAILLYKNKRKDSEPRTKCLLNNAEITPHHPKDPVEMRRINFQTPGMLSHPPIPVSELAEHTEHLKANDNLKLSQEYESIDPGQQFTWEHSNLEVNKPKNRYANVIAYDHSRVILLPIEGIVGSDYINANYIDGYRKQNAYIATQGPLPETFGDFWRMVWEQRSATIVMMTKLEEKSRIKCDQYWPGRGTDTYGMIQVTLLDTIELATFCVRTFSLHKNGSSEKREVRQFQFTAWPDHGVPEYPTPFLAFLRRVKTCNPPDAGPIVVHCSAGVGRTGCFIVIDAMLERIKHEKTVDIYGHVTLMRSQRNYMVQTEDQYSFIHDALLEAVACGNTEVPARNLYTYIQKLAQIEVGEHVTGMELEFKRLANSKAHTSRFISANLPCNKFKNRLVNIMPYETTRVCLQPIRGVEGSDYINASFIDGYRQQKAYIATQGPLAETTEDFWRMLWENNSTIVVMLTKLREMGREKCHQYWPAERSARYQYFVVDPMAEYNMPQYILREFKVTDARDGQSRTVRQFQFTDWPEQGVPKSGEGFIDFIGQVHKTKEQFGQDGPISVHCSAGVGRTGVFITLSIVLERMRYEGVVDIFQTVKMLRTQRPAMVQTEDEYQFCYQAALEYLGSFDHYAT</sequence>
<evidence type="ECO:0000256" key="24">
    <source>
        <dbReference type="ARBA" id="ARBA00023319"/>
    </source>
</evidence>
<evidence type="ECO:0000256" key="11">
    <source>
        <dbReference type="ARBA" id="ARBA00022692"/>
    </source>
</evidence>
<evidence type="ECO:0000256" key="6">
    <source>
        <dbReference type="ARBA" id="ARBA00010504"/>
    </source>
</evidence>
<dbReference type="CDD" id="cd14625">
    <property type="entry name" value="R-PTPc-S-1"/>
    <property type="match status" value="1"/>
</dbReference>
<dbReference type="FunFam" id="2.60.40.10:FF:000082">
    <property type="entry name" value="receptor-type tyrosine-protein phosphatase delta isoform X2"/>
    <property type="match status" value="1"/>
</dbReference>
<evidence type="ECO:0000256" key="29">
    <source>
        <dbReference type="ARBA" id="ARBA00073611"/>
    </source>
</evidence>
<dbReference type="PRINTS" id="PR00014">
    <property type="entry name" value="FNTYPEIII"/>
</dbReference>
<keyword evidence="13" id="KW-0677">Repeat</keyword>
<dbReference type="InterPro" id="IPR000387">
    <property type="entry name" value="Tyr_Pase_dom"/>
</dbReference>
<keyword evidence="8" id="KW-1003">Cell membrane</keyword>
<evidence type="ECO:0000313" key="37">
    <source>
        <dbReference type="Proteomes" id="UP000694543"/>
    </source>
</evidence>
<dbReference type="SMART" id="SM00408">
    <property type="entry name" value="IGc2"/>
    <property type="match status" value="3"/>
</dbReference>
<dbReference type="GO" id="GO:0008201">
    <property type="term" value="F:heparin binding"/>
    <property type="evidence" value="ECO:0007669"/>
    <property type="project" value="UniProtKB-KW"/>
</dbReference>
<feature type="domain" description="Tyrosine-protein phosphatase" evidence="32">
    <location>
        <begin position="1633"/>
        <end position="1892"/>
    </location>
</feature>
<dbReference type="FunFam" id="2.60.40.10:FF:000015">
    <property type="entry name" value="receptor-type tyrosine-protein phosphatase delta isoform X2"/>
    <property type="match status" value="1"/>
</dbReference>
<feature type="domain" description="Ig-like" evidence="34">
    <location>
        <begin position="33"/>
        <end position="123"/>
    </location>
</feature>
<dbReference type="Ensembl" id="ENSCPIT00010008204.1">
    <property type="protein sequence ID" value="ENSCPIP00010006968.1"/>
    <property type="gene ID" value="ENSCPIG00010005263.1"/>
</dbReference>
<feature type="domain" description="Tyrosine specific protein phosphatases" evidence="33">
    <location>
        <begin position="1810"/>
        <end position="1883"/>
    </location>
</feature>
<dbReference type="FunFam" id="3.90.190.10:FF:000002">
    <property type="entry name" value="receptor-type tyrosine-protein phosphatase delta isoform X2"/>
    <property type="match status" value="1"/>
</dbReference>
<accession>A0A8C3L956</accession>
<evidence type="ECO:0000256" key="22">
    <source>
        <dbReference type="ARBA" id="ARBA00023180"/>
    </source>
</evidence>
<keyword evidence="16" id="KW-0904">Protein phosphatase</keyword>
<keyword evidence="11 31" id="KW-0812">Transmembrane</keyword>
<evidence type="ECO:0000256" key="12">
    <source>
        <dbReference type="ARBA" id="ARBA00022729"/>
    </source>
</evidence>
<dbReference type="Pfam" id="PF07679">
    <property type="entry name" value="I-set"/>
    <property type="match status" value="1"/>
</dbReference>
<dbReference type="CDD" id="cd00063">
    <property type="entry name" value="FN3"/>
    <property type="match status" value="7"/>
</dbReference>
<dbReference type="PANTHER" id="PTHR46957">
    <property type="entry name" value="CYTOKINE RECEPTOR"/>
    <property type="match status" value="1"/>
</dbReference>
<dbReference type="PRINTS" id="PR00700">
    <property type="entry name" value="PRTYPHPHTASE"/>
</dbReference>
<keyword evidence="37" id="KW-1185">Reference proteome</keyword>
<evidence type="ECO:0000256" key="10">
    <source>
        <dbReference type="ARBA" id="ARBA00022674"/>
    </source>
</evidence>
<dbReference type="InterPro" id="IPR050713">
    <property type="entry name" value="RTP_Phos/Ushers"/>
</dbReference>
<evidence type="ECO:0000256" key="1">
    <source>
        <dbReference type="ARBA" id="ARBA00004251"/>
    </source>
</evidence>
<evidence type="ECO:0000256" key="16">
    <source>
        <dbReference type="ARBA" id="ARBA00022912"/>
    </source>
</evidence>
<evidence type="ECO:0000256" key="3">
    <source>
        <dbReference type="ARBA" id="ARBA00004484"/>
    </source>
</evidence>
<dbReference type="GO" id="GO:0004725">
    <property type="term" value="F:protein tyrosine phosphatase activity"/>
    <property type="evidence" value="ECO:0007669"/>
    <property type="project" value="UniProtKB-EC"/>
</dbReference>
<reference evidence="36" key="2">
    <citation type="submission" date="2025-09" db="UniProtKB">
        <authorList>
            <consortium name="Ensembl"/>
        </authorList>
    </citation>
    <scope>IDENTIFICATION</scope>
</reference>
<keyword evidence="22" id="KW-0325">Glycoprotein</keyword>
<evidence type="ECO:0000256" key="27">
    <source>
        <dbReference type="ARBA" id="ARBA00034105"/>
    </source>
</evidence>
<keyword evidence="20" id="KW-1015">Disulfide bond</keyword>
<keyword evidence="15" id="KW-0130">Cell adhesion</keyword>
<feature type="domain" description="Fibronectin type-III" evidence="35">
    <location>
        <begin position="514"/>
        <end position="605"/>
    </location>
</feature>
<dbReference type="GO" id="GO:0030426">
    <property type="term" value="C:growth cone"/>
    <property type="evidence" value="ECO:0007669"/>
    <property type="project" value="UniProtKB-SubCell"/>
</dbReference>
<reference evidence="36" key="1">
    <citation type="submission" date="2025-08" db="UniProtKB">
        <authorList>
            <consortium name="Ensembl"/>
        </authorList>
    </citation>
    <scope>IDENTIFICATION</scope>
</reference>
<evidence type="ECO:0000256" key="15">
    <source>
        <dbReference type="ARBA" id="ARBA00022889"/>
    </source>
</evidence>
<dbReference type="InterPro" id="IPR003961">
    <property type="entry name" value="FN3_dom"/>
</dbReference>
<keyword evidence="21" id="KW-0675">Receptor</keyword>
<comment type="catalytic activity">
    <reaction evidence="28">
        <text>O-phospho-L-tyrosyl-[protein] + H2O = L-tyrosyl-[protein] + phosphate</text>
        <dbReference type="Rhea" id="RHEA:10684"/>
        <dbReference type="Rhea" id="RHEA-COMP:10136"/>
        <dbReference type="Rhea" id="RHEA-COMP:20101"/>
        <dbReference type="ChEBI" id="CHEBI:15377"/>
        <dbReference type="ChEBI" id="CHEBI:43474"/>
        <dbReference type="ChEBI" id="CHEBI:46858"/>
        <dbReference type="ChEBI" id="CHEBI:61978"/>
        <dbReference type="EC" id="3.1.3.48"/>
    </reaction>
</comment>
<evidence type="ECO:0000256" key="14">
    <source>
        <dbReference type="ARBA" id="ARBA00022801"/>
    </source>
</evidence>
<dbReference type="GO" id="GO:0007155">
    <property type="term" value="P:cell adhesion"/>
    <property type="evidence" value="ECO:0007669"/>
    <property type="project" value="UniProtKB-KW"/>
</dbReference>
<dbReference type="InterPro" id="IPR007110">
    <property type="entry name" value="Ig-like_dom"/>
</dbReference>
<dbReference type="InterPro" id="IPR036116">
    <property type="entry name" value="FN3_sf"/>
</dbReference>
<evidence type="ECO:0000256" key="9">
    <source>
        <dbReference type="ARBA" id="ARBA00022599"/>
    </source>
</evidence>
<dbReference type="FunFam" id="2.60.40.10:FF:000010">
    <property type="entry name" value="receptor-type tyrosine-protein phosphatase delta isoform X1"/>
    <property type="match status" value="1"/>
</dbReference>
<dbReference type="SMART" id="SM00060">
    <property type="entry name" value="FN3"/>
    <property type="match status" value="7"/>
</dbReference>
<keyword evidence="18" id="KW-0770">Synapse</keyword>
<evidence type="ECO:0000256" key="21">
    <source>
        <dbReference type="ARBA" id="ARBA00023170"/>
    </source>
</evidence>
<evidence type="ECO:0000256" key="18">
    <source>
        <dbReference type="ARBA" id="ARBA00023018"/>
    </source>
</evidence>
<evidence type="ECO:0000256" key="26">
    <source>
        <dbReference type="ARBA" id="ARBA00034102"/>
    </source>
</evidence>
<dbReference type="PROSITE" id="PS50835">
    <property type="entry name" value="IG_LIKE"/>
    <property type="match status" value="3"/>
</dbReference>
<keyword evidence="24" id="KW-0393">Immunoglobulin domain</keyword>
<dbReference type="Gene3D" id="3.90.190.10">
    <property type="entry name" value="Protein tyrosine phosphatase superfamily"/>
    <property type="match status" value="2"/>
</dbReference>
<evidence type="ECO:0000256" key="30">
    <source>
        <dbReference type="ARBA" id="ARBA00079496"/>
    </source>
</evidence>
<dbReference type="GO" id="GO:0014069">
    <property type="term" value="C:postsynaptic density"/>
    <property type="evidence" value="ECO:0007669"/>
    <property type="project" value="UniProtKB-SubCell"/>
</dbReference>
<dbReference type="GO" id="GO:0005886">
    <property type="term" value="C:plasma membrane"/>
    <property type="evidence" value="ECO:0007669"/>
    <property type="project" value="UniProtKB-SubCell"/>
</dbReference>
<keyword evidence="14" id="KW-0378">Hydrolase</keyword>
<dbReference type="InterPro" id="IPR029021">
    <property type="entry name" value="Prot-tyrosine_phosphatase-like"/>
</dbReference>
<keyword evidence="17 31" id="KW-1133">Transmembrane helix</keyword>
<dbReference type="PANTHER" id="PTHR46957:SF6">
    <property type="entry name" value="PROTEIN-TYROSINE-PHOSPHATASE"/>
    <property type="match status" value="1"/>
</dbReference>
<feature type="domain" description="Fibronectin type-III" evidence="35">
    <location>
        <begin position="809"/>
        <end position="902"/>
    </location>
</feature>
<evidence type="ECO:0000259" key="32">
    <source>
        <dbReference type="PROSITE" id="PS50055"/>
    </source>
</evidence>
<dbReference type="Pfam" id="PF00102">
    <property type="entry name" value="Y_phosphatase"/>
    <property type="match status" value="2"/>
</dbReference>
<comment type="subcellular location">
    <subcellularLocation>
        <location evidence="1">Cell membrane</location>
        <topology evidence="1">Single-pass type I membrane protein</topology>
    </subcellularLocation>
    <subcellularLocation>
        <location evidence="4">Cell projection</location>
        <location evidence="4">Axon</location>
    </subcellularLocation>
    <subcellularLocation>
        <location evidence="5">Cell projection</location>
        <location evidence="5">Growth cone</location>
    </subcellularLocation>
    <subcellularLocation>
        <location evidence="2">Cytoplasmic vesicle</location>
        <location evidence="2">Secretory vesicle</location>
        <location evidence="2">Synaptic vesicle membrane</location>
    </subcellularLocation>
    <subcellularLocation>
        <location evidence="3">Perikaryon</location>
    </subcellularLocation>
    <subcellularLocation>
        <location evidence="27">Postsynaptic density</location>
    </subcellularLocation>
    <subcellularLocation>
        <location evidence="26">Synapse</location>
        <location evidence="26">Synaptosome</location>
    </subcellularLocation>
</comment>
<keyword evidence="23" id="KW-0966">Cell projection</keyword>
<feature type="transmembrane region" description="Helical" evidence="31">
    <location>
        <begin position="1256"/>
        <end position="1279"/>
    </location>
</feature>
<dbReference type="InterPro" id="IPR036179">
    <property type="entry name" value="Ig-like_dom_sf"/>
</dbReference>
<dbReference type="PROSITE" id="PS00383">
    <property type="entry name" value="TYR_PHOSPHATASE_1"/>
    <property type="match status" value="2"/>
</dbReference>
<evidence type="ECO:0000256" key="31">
    <source>
        <dbReference type="SAM" id="Phobius"/>
    </source>
</evidence>
<feature type="domain" description="Ig-like" evidence="34">
    <location>
        <begin position="135"/>
        <end position="224"/>
    </location>
</feature>
<dbReference type="CDD" id="cd05739">
    <property type="entry name" value="IgI_3_RPTP_IIa_LAR_like"/>
    <property type="match status" value="1"/>
</dbReference>
<dbReference type="Proteomes" id="UP000694543">
    <property type="component" value="Unplaced"/>
</dbReference>
<feature type="domain" description="Tyrosine specific protein phosphatases" evidence="33">
    <location>
        <begin position="1521"/>
        <end position="1592"/>
    </location>
</feature>
<feature type="domain" description="Fibronectin type-III" evidence="35">
    <location>
        <begin position="321"/>
        <end position="411"/>
    </location>
</feature>
<evidence type="ECO:0000256" key="4">
    <source>
        <dbReference type="ARBA" id="ARBA00004489"/>
    </source>
</evidence>
<evidence type="ECO:0000313" key="36">
    <source>
        <dbReference type="Ensembl" id="ENSCPIP00010006968.1"/>
    </source>
</evidence>
<feature type="domain" description="Fibronectin type-III" evidence="35">
    <location>
        <begin position="1007"/>
        <end position="1091"/>
    </location>
</feature>
<dbReference type="InterPro" id="IPR013098">
    <property type="entry name" value="Ig_I-set"/>
</dbReference>
<keyword evidence="10" id="KW-0358">Heparin-binding</keyword>
<protein>
    <recommendedName>
        <fullName evidence="29">Receptor-type tyrosine-protein phosphatase S</fullName>
        <ecNumber evidence="7">3.1.3.48</ecNumber>
    </recommendedName>
    <alternativeName>
        <fullName evidence="30">Receptor-type tyrosine-protein phosphatase sigma</fullName>
    </alternativeName>
</protein>
<evidence type="ECO:0000259" key="33">
    <source>
        <dbReference type="PROSITE" id="PS50056"/>
    </source>
</evidence>
<evidence type="ECO:0000256" key="25">
    <source>
        <dbReference type="ARBA" id="ARBA00023329"/>
    </source>
</evidence>
<dbReference type="InterPro" id="IPR000242">
    <property type="entry name" value="PTP_cat"/>
</dbReference>
<evidence type="ECO:0000256" key="28">
    <source>
        <dbReference type="ARBA" id="ARBA00051722"/>
    </source>
</evidence>
<evidence type="ECO:0000256" key="17">
    <source>
        <dbReference type="ARBA" id="ARBA00022989"/>
    </source>
</evidence>
<evidence type="ECO:0000256" key="8">
    <source>
        <dbReference type="ARBA" id="ARBA00022475"/>
    </source>
</evidence>
<dbReference type="FunFam" id="2.60.40.10:FF:000144">
    <property type="entry name" value="receptor-type tyrosine-protein phosphatase delta isoform X1"/>
    <property type="match status" value="1"/>
</dbReference>
<dbReference type="InterPro" id="IPR016130">
    <property type="entry name" value="Tyr_Pase_AS"/>
</dbReference>
<dbReference type="InterPro" id="IPR003598">
    <property type="entry name" value="Ig_sub2"/>
</dbReference>
<dbReference type="Pfam" id="PF13927">
    <property type="entry name" value="Ig_3"/>
    <property type="match status" value="2"/>
</dbReference>
<feature type="domain" description="Tyrosine-protein phosphatase" evidence="32">
    <location>
        <begin position="1346"/>
        <end position="1601"/>
    </location>
</feature>
<evidence type="ECO:0000256" key="7">
    <source>
        <dbReference type="ARBA" id="ARBA00013064"/>
    </source>
</evidence>
<dbReference type="Pfam" id="PF00041">
    <property type="entry name" value="fn3"/>
    <property type="match status" value="7"/>
</dbReference>
<dbReference type="EC" id="3.1.3.48" evidence="7"/>
<evidence type="ECO:0000256" key="20">
    <source>
        <dbReference type="ARBA" id="ARBA00023157"/>
    </source>
</evidence>
<comment type="similarity">
    <text evidence="6">Belongs to the protein-tyrosine phosphatase family. Receptor class 2A subfamily.</text>
</comment>
<keyword evidence="25" id="KW-0968">Cytoplasmic vesicle</keyword>
<proteinExistence type="inferred from homology"/>